<dbReference type="Gene3D" id="3.20.20.60">
    <property type="entry name" value="Phosphoenolpyruvate-binding domains"/>
    <property type="match status" value="1"/>
</dbReference>
<dbReference type="SUPFAM" id="SSF51621">
    <property type="entry name" value="Phosphoenolpyruvate/pyruvate domain"/>
    <property type="match status" value="1"/>
</dbReference>
<name>A0ABY7YM91_9HYPH</name>
<keyword evidence="6" id="KW-0456">Lyase</keyword>
<dbReference type="Proteomes" id="UP001220530">
    <property type="component" value="Chromosome"/>
</dbReference>
<proteinExistence type="inferred from homology"/>
<evidence type="ECO:0000256" key="2">
    <source>
        <dbReference type="ARBA" id="ARBA00005568"/>
    </source>
</evidence>
<evidence type="ECO:0000256" key="3">
    <source>
        <dbReference type="ARBA" id="ARBA00022723"/>
    </source>
</evidence>
<dbReference type="Pfam" id="PF03328">
    <property type="entry name" value="HpcH_HpaI"/>
    <property type="match status" value="1"/>
</dbReference>
<gene>
    <name evidence="6" type="ORF">PSQ19_16350</name>
</gene>
<evidence type="ECO:0000256" key="1">
    <source>
        <dbReference type="ARBA" id="ARBA00001946"/>
    </source>
</evidence>
<sequence length="276" mass="29179">MIRSLLYVPAHSERFLAKAHQRGADAIILDLEDSVPPEHKSAARDGLAASVVLARSGGAKVFVRINPGSDDDARAACRARADGLLLPKVQRPETLVDLATLLEPVENECARPAMQFVALLESPGAVLNAAAIARAPRLLGLALGGEDLALTLGAQPTPAVLHLPKLLVHYAAKAQGLLSFGLLRSVADYADLDAIKMAVQEAQEHGFDGATCVHPGVVPHLNAGFLPSSEQLDWATRVLAKADHQQGSFSLDGRMVDAPIVARARSIASRARQDDS</sequence>
<dbReference type="EMBL" id="CP118246">
    <property type="protein sequence ID" value="WDR02200.1"/>
    <property type="molecule type" value="Genomic_DNA"/>
</dbReference>
<evidence type="ECO:0000256" key="4">
    <source>
        <dbReference type="ARBA" id="ARBA00022842"/>
    </source>
</evidence>
<organism evidence="6 7">
    <name type="scientific">Devosia algicola</name>
    <dbReference type="NCBI Taxonomy" id="3026418"/>
    <lineage>
        <taxon>Bacteria</taxon>
        <taxon>Pseudomonadati</taxon>
        <taxon>Pseudomonadota</taxon>
        <taxon>Alphaproteobacteria</taxon>
        <taxon>Hyphomicrobiales</taxon>
        <taxon>Devosiaceae</taxon>
        <taxon>Devosia</taxon>
    </lineage>
</organism>
<dbReference type="RefSeq" id="WP_282218606.1">
    <property type="nucleotide sequence ID" value="NZ_CP118246.1"/>
</dbReference>
<accession>A0ABY7YM91</accession>
<dbReference type="PANTHER" id="PTHR32308">
    <property type="entry name" value="LYASE BETA SUBUNIT, PUTATIVE (AFU_ORTHOLOGUE AFUA_4G13030)-RELATED"/>
    <property type="match status" value="1"/>
</dbReference>
<dbReference type="GO" id="GO:0016829">
    <property type="term" value="F:lyase activity"/>
    <property type="evidence" value="ECO:0007669"/>
    <property type="project" value="UniProtKB-KW"/>
</dbReference>
<feature type="domain" description="HpcH/HpaI aldolase/citrate lyase" evidence="5">
    <location>
        <begin position="3"/>
        <end position="215"/>
    </location>
</feature>
<keyword evidence="4" id="KW-0460">Magnesium</keyword>
<comment type="cofactor">
    <cofactor evidence="1">
        <name>Mg(2+)</name>
        <dbReference type="ChEBI" id="CHEBI:18420"/>
    </cofactor>
</comment>
<evidence type="ECO:0000313" key="7">
    <source>
        <dbReference type="Proteomes" id="UP001220530"/>
    </source>
</evidence>
<dbReference type="InterPro" id="IPR011206">
    <property type="entry name" value="Citrate_lyase_beta/mcl1/mcl2"/>
</dbReference>
<reference evidence="6 7" key="1">
    <citation type="submission" date="2023-02" db="EMBL/GenBank/DDBJ databases">
        <title>Devosia algicola sp. nov., isolated from the phycosphere of marine algae.</title>
        <authorList>
            <person name="Kim J.M."/>
            <person name="Lee J.K."/>
            <person name="Choi B.J."/>
            <person name="Bayburt H."/>
            <person name="Jeon C.O."/>
        </authorList>
    </citation>
    <scope>NUCLEOTIDE SEQUENCE [LARGE SCALE GENOMIC DNA]</scope>
    <source>
        <strain evidence="6 7">G20-9</strain>
    </source>
</reference>
<evidence type="ECO:0000313" key="6">
    <source>
        <dbReference type="EMBL" id="WDR02200.1"/>
    </source>
</evidence>
<dbReference type="PIRSF" id="PIRSF015582">
    <property type="entry name" value="Cit_lyase_B"/>
    <property type="match status" value="1"/>
</dbReference>
<keyword evidence="7" id="KW-1185">Reference proteome</keyword>
<protein>
    <submittedName>
        <fullName evidence="6">CoA ester lyase</fullName>
    </submittedName>
</protein>
<dbReference type="InterPro" id="IPR005000">
    <property type="entry name" value="Aldolase/citrate-lyase_domain"/>
</dbReference>
<dbReference type="InterPro" id="IPR040442">
    <property type="entry name" value="Pyrv_kinase-like_dom_sf"/>
</dbReference>
<dbReference type="PANTHER" id="PTHR32308:SF10">
    <property type="entry name" value="CITRATE LYASE SUBUNIT BETA"/>
    <property type="match status" value="1"/>
</dbReference>
<comment type="similarity">
    <text evidence="2">Belongs to the HpcH/HpaI aldolase family.</text>
</comment>
<keyword evidence="3" id="KW-0479">Metal-binding</keyword>
<dbReference type="InterPro" id="IPR015813">
    <property type="entry name" value="Pyrv/PenolPyrv_kinase-like_dom"/>
</dbReference>
<evidence type="ECO:0000259" key="5">
    <source>
        <dbReference type="Pfam" id="PF03328"/>
    </source>
</evidence>